<feature type="region of interest" description="Disordered" evidence="4">
    <location>
        <begin position="501"/>
        <end position="520"/>
    </location>
</feature>
<evidence type="ECO:0000256" key="4">
    <source>
        <dbReference type="SAM" id="MobiDB-lite"/>
    </source>
</evidence>
<feature type="region of interest" description="Disordered" evidence="4">
    <location>
        <begin position="276"/>
        <end position="315"/>
    </location>
</feature>
<feature type="region of interest" description="Disordered" evidence="4">
    <location>
        <begin position="596"/>
        <end position="653"/>
    </location>
</feature>
<feature type="domain" description="DNA endonuclease activator Ctp1 C-terminal" evidence="5">
    <location>
        <begin position="693"/>
        <end position="812"/>
    </location>
</feature>
<accession>A0A9P4NH82</accession>
<evidence type="ECO:0000256" key="1">
    <source>
        <dbReference type="ARBA" id="ARBA00004123"/>
    </source>
</evidence>
<evidence type="ECO:0000256" key="2">
    <source>
        <dbReference type="ARBA" id="ARBA00022763"/>
    </source>
</evidence>
<evidence type="ECO:0000256" key="3">
    <source>
        <dbReference type="ARBA" id="ARBA00023242"/>
    </source>
</evidence>
<feature type="region of interest" description="Disordered" evidence="4">
    <location>
        <begin position="339"/>
        <end position="368"/>
    </location>
</feature>
<dbReference type="GO" id="GO:0005634">
    <property type="term" value="C:nucleus"/>
    <property type="evidence" value="ECO:0007669"/>
    <property type="project" value="UniProtKB-SubCell"/>
</dbReference>
<proteinExistence type="predicted"/>
<evidence type="ECO:0000313" key="7">
    <source>
        <dbReference type="Proteomes" id="UP000800235"/>
    </source>
</evidence>
<feature type="region of interest" description="Disordered" evidence="4">
    <location>
        <begin position="65"/>
        <end position="89"/>
    </location>
</feature>
<dbReference type="OrthoDB" id="5801062at2759"/>
<dbReference type="InterPro" id="IPR013882">
    <property type="entry name" value="Ctp1_C"/>
</dbReference>
<feature type="compositionally biased region" description="Polar residues" evidence="4">
    <location>
        <begin position="65"/>
        <end position="79"/>
    </location>
</feature>
<dbReference type="Pfam" id="PF08573">
    <property type="entry name" value="SAE2"/>
    <property type="match status" value="1"/>
</dbReference>
<sequence>MEATNDAAGMLQQLAASNAVFENYVKSSEQQISEKDKLIRHLLKKNEEQKLENEVLHGKLADALNSRSTPANDEISSTPGRAKANDANSSQIASRVTIQKATIPAKDYQDLVHKYCSDIKAHETAHEKLLAKCYKMKATCKNWQTWCDRQLHKQQLKSNKIQELETENDQLRRVLRDRAIQVSRPSTARSSSVAVPQPGEDLPSSPPRPRNEPAAHGELEDRTADGSKPLEQHELSNADRAIASSATEGAPAGRIQEVTTIIPPVIPYQVAETLLHEDGPNSGHVQAPSKDAAQSEEPSSSQTTGSCNLEGEDRNNVRTDVSAVVDDLNDLPIVISARSTSKRKRGASSAQSTTPAARGAGRNGSPEQPIVIKDEHFSSPAKHTTNRFLTRTETLDLDDVGDKIDTPRKRRRINQLHRNNSLRTAAMDDLRLQRSTSLPREQDLHRHLSNEHLPLRDDEENIDPLYFAPIRRADSDPSMLLEESANRALSEPSHSFMVKDELQDDHTPSRNYPRPLQPLDTNQRILPRIGASSRVRAGKGSGLSRGAKALHLLAEDGNFLPPKSSPVDPELRKRADMRLQELLEQTEPEAEIPLPKSRITAKAAAPKVATPAPRRKALSKETPTSGMLPTPESMAPKSRPEFNAPPPLRTSNVQTPRNIKALRDRPIAALRLSDFKPNVKKYPAMDATVAEQSRSREARSHMEGCTSSNCPQCGDSLRHLASTLNITLPTPLFASPEEATYTNDERFVKLYLGNAFNREQFSWMNRDDRNRLVTKAKEKYIADNYVKHRVNPNRRAKSPPGFWDIDMAGTQEVERQREEVDRMDREIIAERYREAMKGGGRWLFKDEA</sequence>
<gene>
    <name evidence="6" type="ORF">EJ08DRAFT_738285</name>
</gene>
<dbReference type="GO" id="GO:0006281">
    <property type="term" value="P:DNA repair"/>
    <property type="evidence" value="ECO:0007669"/>
    <property type="project" value="InterPro"/>
</dbReference>
<feature type="compositionally biased region" description="Low complexity" evidence="4">
    <location>
        <begin position="600"/>
        <end position="612"/>
    </location>
</feature>
<protein>
    <recommendedName>
        <fullName evidence="5">DNA endonuclease activator Ctp1 C-terminal domain-containing protein</fullName>
    </recommendedName>
</protein>
<reference evidence="6" key="1">
    <citation type="journal article" date="2020" name="Stud. Mycol.">
        <title>101 Dothideomycetes genomes: a test case for predicting lifestyles and emergence of pathogens.</title>
        <authorList>
            <person name="Haridas S."/>
            <person name="Albert R."/>
            <person name="Binder M."/>
            <person name="Bloem J."/>
            <person name="Labutti K."/>
            <person name="Salamov A."/>
            <person name="Andreopoulos B."/>
            <person name="Baker S."/>
            <person name="Barry K."/>
            <person name="Bills G."/>
            <person name="Bluhm B."/>
            <person name="Cannon C."/>
            <person name="Castanera R."/>
            <person name="Culley D."/>
            <person name="Daum C."/>
            <person name="Ezra D."/>
            <person name="Gonzalez J."/>
            <person name="Henrissat B."/>
            <person name="Kuo A."/>
            <person name="Liang C."/>
            <person name="Lipzen A."/>
            <person name="Lutzoni F."/>
            <person name="Magnuson J."/>
            <person name="Mondo S."/>
            <person name="Nolan M."/>
            <person name="Ohm R."/>
            <person name="Pangilinan J."/>
            <person name="Park H.-J."/>
            <person name="Ramirez L."/>
            <person name="Alfaro M."/>
            <person name="Sun H."/>
            <person name="Tritt A."/>
            <person name="Yoshinaga Y."/>
            <person name="Zwiers L.-H."/>
            <person name="Turgeon B."/>
            <person name="Goodwin S."/>
            <person name="Spatafora J."/>
            <person name="Crous P."/>
            <person name="Grigoriev I."/>
        </authorList>
    </citation>
    <scope>NUCLEOTIDE SEQUENCE</scope>
    <source>
        <strain evidence="6">CBS 130266</strain>
    </source>
</reference>
<feature type="compositionally biased region" description="Polar residues" evidence="4">
    <location>
        <begin position="183"/>
        <end position="194"/>
    </location>
</feature>
<keyword evidence="2" id="KW-0227">DNA damage</keyword>
<feature type="compositionally biased region" description="Basic and acidic residues" evidence="4">
    <location>
        <begin position="209"/>
        <end position="228"/>
    </location>
</feature>
<keyword evidence="3" id="KW-0539">Nucleus</keyword>
<dbReference type="AlphaFoldDB" id="A0A9P4NH82"/>
<feature type="compositionally biased region" description="Polar residues" evidence="4">
    <location>
        <begin position="296"/>
        <end position="307"/>
    </location>
</feature>
<evidence type="ECO:0000313" key="6">
    <source>
        <dbReference type="EMBL" id="KAF2421224.1"/>
    </source>
</evidence>
<dbReference type="Proteomes" id="UP000800235">
    <property type="component" value="Unassembled WGS sequence"/>
</dbReference>
<organism evidence="6 7">
    <name type="scientific">Tothia fuscella</name>
    <dbReference type="NCBI Taxonomy" id="1048955"/>
    <lineage>
        <taxon>Eukaryota</taxon>
        <taxon>Fungi</taxon>
        <taxon>Dikarya</taxon>
        <taxon>Ascomycota</taxon>
        <taxon>Pezizomycotina</taxon>
        <taxon>Dothideomycetes</taxon>
        <taxon>Pleosporomycetidae</taxon>
        <taxon>Venturiales</taxon>
        <taxon>Cylindrosympodiaceae</taxon>
        <taxon>Tothia</taxon>
    </lineage>
</organism>
<comment type="subcellular location">
    <subcellularLocation>
        <location evidence="1">Nucleus</location>
    </subcellularLocation>
</comment>
<name>A0A9P4NH82_9PEZI</name>
<keyword evidence="7" id="KW-1185">Reference proteome</keyword>
<feature type="region of interest" description="Disordered" evidence="4">
    <location>
        <begin position="179"/>
        <end position="228"/>
    </location>
</feature>
<evidence type="ECO:0000259" key="5">
    <source>
        <dbReference type="Pfam" id="PF08573"/>
    </source>
</evidence>
<dbReference type="EMBL" id="MU007100">
    <property type="protein sequence ID" value="KAF2421224.1"/>
    <property type="molecule type" value="Genomic_DNA"/>
</dbReference>
<comment type="caution">
    <text evidence="6">The sequence shown here is derived from an EMBL/GenBank/DDBJ whole genome shotgun (WGS) entry which is preliminary data.</text>
</comment>